<keyword evidence="9" id="KW-0460">Magnesium</keyword>
<keyword evidence="4 9" id="KW-0808">Transferase</keyword>
<reference evidence="12" key="1">
    <citation type="submission" date="2015-08" db="EMBL/GenBank/DDBJ databases">
        <title>Biodiversity assessment using next-generation sequencing: comparison of phylogenetic and functional diversity between Nebraska grasslands.</title>
        <authorList>
            <person name="Ahrendsen D.L."/>
            <person name="Aust S.K."/>
            <person name="Kellar P.R."/>
        </authorList>
    </citation>
    <scope>NUCLEOTIDE SEQUENCE</scope>
</reference>
<dbReference type="GO" id="GO:0006351">
    <property type="term" value="P:DNA-templated transcription"/>
    <property type="evidence" value="ECO:0007669"/>
    <property type="project" value="UniProtKB-UniRule"/>
</dbReference>
<evidence type="ECO:0000256" key="10">
    <source>
        <dbReference type="RuleBase" id="RU004279"/>
    </source>
</evidence>
<dbReference type="Gene3D" id="1.10.40.90">
    <property type="match status" value="1"/>
</dbReference>
<evidence type="ECO:0000259" key="11">
    <source>
        <dbReference type="SMART" id="SM00663"/>
    </source>
</evidence>
<gene>
    <name evidence="9" type="primary">rpoC1</name>
</gene>
<dbReference type="Pfam" id="PF00623">
    <property type="entry name" value="RNA_pol_Rpb1_2"/>
    <property type="match status" value="2"/>
</dbReference>
<evidence type="ECO:0000256" key="9">
    <source>
        <dbReference type="HAMAP-Rule" id="MF_01323"/>
    </source>
</evidence>
<keyword evidence="7 9" id="KW-0804">Transcription</keyword>
<evidence type="ECO:0000256" key="8">
    <source>
        <dbReference type="ARBA" id="ARBA00048552"/>
    </source>
</evidence>
<organism evidence="12">
    <name type="scientific">Vicia villosa</name>
    <name type="common">Hairy vetch</name>
    <dbReference type="NCBI Taxonomy" id="3911"/>
    <lineage>
        <taxon>Eukaryota</taxon>
        <taxon>Viridiplantae</taxon>
        <taxon>Streptophyta</taxon>
        <taxon>Embryophyta</taxon>
        <taxon>Tracheophyta</taxon>
        <taxon>Spermatophyta</taxon>
        <taxon>Magnoliopsida</taxon>
        <taxon>eudicotyledons</taxon>
        <taxon>Gunneridae</taxon>
        <taxon>Pentapetalae</taxon>
        <taxon>rosids</taxon>
        <taxon>fabids</taxon>
        <taxon>Fabales</taxon>
        <taxon>Fabaceae</taxon>
        <taxon>Papilionoideae</taxon>
        <taxon>50 kb inversion clade</taxon>
        <taxon>NPAAA clade</taxon>
        <taxon>Hologalegina</taxon>
        <taxon>IRL clade</taxon>
        <taxon>Fabeae</taxon>
        <taxon>Vicia</taxon>
    </lineage>
</organism>
<proteinExistence type="inferred from homology"/>
<evidence type="ECO:0000256" key="5">
    <source>
        <dbReference type="ARBA" id="ARBA00022695"/>
    </source>
</evidence>
<evidence type="ECO:0000313" key="12">
    <source>
        <dbReference type="EMBL" id="AMC32345.1"/>
    </source>
</evidence>
<dbReference type="PANTHER" id="PTHR19376">
    <property type="entry name" value="DNA-DIRECTED RNA POLYMERASE"/>
    <property type="match status" value="1"/>
</dbReference>
<comment type="subunit">
    <text evidence="9">In plastids the minimal PEP RNA polymerase catalytic core is composed of four subunits: alpha, beta, beta', and beta''. When a (nuclear-encoded) sigma factor is associated with the core the holoenzyme is formed, which can initiate transcription.</text>
</comment>
<dbReference type="GO" id="GO:0003677">
    <property type="term" value="F:DNA binding"/>
    <property type="evidence" value="ECO:0007669"/>
    <property type="project" value="UniProtKB-UniRule"/>
</dbReference>
<dbReference type="Gene3D" id="4.10.860.120">
    <property type="entry name" value="RNA polymerase II, clamp domain"/>
    <property type="match status" value="1"/>
</dbReference>
<dbReference type="InterPro" id="IPR007080">
    <property type="entry name" value="RNA_pol_Rpb1_1"/>
</dbReference>
<evidence type="ECO:0000256" key="3">
    <source>
        <dbReference type="ARBA" id="ARBA00022478"/>
    </source>
</evidence>
<dbReference type="GO" id="GO:0000287">
    <property type="term" value="F:magnesium ion binding"/>
    <property type="evidence" value="ECO:0007669"/>
    <property type="project" value="UniProtKB-UniRule"/>
</dbReference>
<dbReference type="SUPFAM" id="SSF64484">
    <property type="entry name" value="beta and beta-prime subunits of DNA dependent RNA-polymerase"/>
    <property type="match status" value="1"/>
</dbReference>
<feature type="binding site" evidence="9">
    <location>
        <position position="492"/>
    </location>
    <ligand>
        <name>Mg(2+)</name>
        <dbReference type="ChEBI" id="CHEBI:18420"/>
    </ligand>
</feature>
<keyword evidence="3 9" id="KW-0240">DNA-directed RNA polymerase</keyword>
<dbReference type="Pfam" id="PF04997">
    <property type="entry name" value="RNA_pol_Rpb1_1"/>
    <property type="match status" value="1"/>
</dbReference>
<comment type="cofactor">
    <cofactor evidence="9">
        <name>Zn(2+)</name>
        <dbReference type="ChEBI" id="CHEBI:29105"/>
    </cofactor>
    <text evidence="9">Binds 1 Zn(2+) ion per subunit.</text>
</comment>
<keyword evidence="12" id="KW-0934">Plastid</keyword>
<feature type="binding site" evidence="9">
    <location>
        <position position="69"/>
    </location>
    <ligand>
        <name>Zn(2+)</name>
        <dbReference type="ChEBI" id="CHEBI:29105"/>
    </ligand>
</feature>
<dbReference type="InterPro" id="IPR044893">
    <property type="entry name" value="RNA_pol_Rpb1_clamp_domain"/>
</dbReference>
<dbReference type="GO" id="GO:0009507">
    <property type="term" value="C:chloroplast"/>
    <property type="evidence" value="ECO:0007669"/>
    <property type="project" value="UniProtKB-SubCell"/>
</dbReference>
<comment type="similarity">
    <text evidence="2 9">Belongs to the RNA polymerase beta' chain family. RpoC1 subfamily.</text>
</comment>
<dbReference type="AlphaFoldDB" id="A0A0X8GHP5"/>
<comment type="subcellular location">
    <subcellularLocation>
        <location evidence="9">Plastid</location>
        <location evidence="9">Chloroplast</location>
    </subcellularLocation>
</comment>
<keyword evidence="9" id="KW-0479">Metal-binding</keyword>
<dbReference type="SMART" id="SM00663">
    <property type="entry name" value="RPOLA_N"/>
    <property type="match status" value="1"/>
</dbReference>
<dbReference type="GO" id="GO:0003899">
    <property type="term" value="F:DNA-directed RNA polymerase activity"/>
    <property type="evidence" value="ECO:0007669"/>
    <property type="project" value="UniProtKB-UniRule"/>
</dbReference>
<dbReference type="GO" id="GO:0000428">
    <property type="term" value="C:DNA-directed RNA polymerase complex"/>
    <property type="evidence" value="ECO:0007669"/>
    <property type="project" value="UniProtKB-KW"/>
</dbReference>
<evidence type="ECO:0000256" key="6">
    <source>
        <dbReference type="ARBA" id="ARBA00022833"/>
    </source>
</evidence>
<protein>
    <recommendedName>
        <fullName evidence="9">DNA-directed RNA polymerase subunit beta'</fullName>
        <ecNumber evidence="9">2.7.7.6</ecNumber>
    </recommendedName>
    <alternativeName>
        <fullName evidence="9">PEP</fullName>
    </alternativeName>
    <alternativeName>
        <fullName evidence="9">Plastid-encoded RNA polymerase subunit beta'</fullName>
        <shortName evidence="9">RNA polymerase subunit beta'</shortName>
    </alternativeName>
</protein>
<comment type="cofactor">
    <cofactor evidence="9">
        <name>Mg(2+)</name>
        <dbReference type="ChEBI" id="CHEBI:18420"/>
    </cofactor>
    <text evidence="9">Binds 1 Mg(2+) ion per subunit.</text>
</comment>
<evidence type="ECO:0000256" key="2">
    <source>
        <dbReference type="ARBA" id="ARBA00007207"/>
    </source>
</evidence>
<dbReference type="EMBL" id="KT458390">
    <property type="protein sequence ID" value="AMC32345.1"/>
    <property type="molecule type" value="Genomic_DNA"/>
</dbReference>
<feature type="binding site" evidence="9">
    <location>
        <position position="490"/>
    </location>
    <ligand>
        <name>Mg(2+)</name>
        <dbReference type="ChEBI" id="CHEBI:18420"/>
    </ligand>
</feature>
<evidence type="ECO:0000256" key="7">
    <source>
        <dbReference type="ARBA" id="ARBA00023163"/>
    </source>
</evidence>
<feature type="binding site" evidence="9">
    <location>
        <position position="87"/>
    </location>
    <ligand>
        <name>Zn(2+)</name>
        <dbReference type="ChEBI" id="CHEBI:29105"/>
    </ligand>
</feature>
<dbReference type="PANTHER" id="PTHR19376:SF54">
    <property type="entry name" value="DNA-DIRECTED RNA POLYMERASE SUBUNIT BETA"/>
    <property type="match status" value="1"/>
</dbReference>
<dbReference type="HAMAP" id="MF_01323">
    <property type="entry name" value="RNApol_bact_RpoC1"/>
    <property type="match status" value="1"/>
</dbReference>
<dbReference type="GO" id="GO:0008270">
    <property type="term" value="F:zinc ion binding"/>
    <property type="evidence" value="ECO:0007669"/>
    <property type="project" value="UniProtKB-UniRule"/>
</dbReference>
<dbReference type="InterPro" id="IPR045867">
    <property type="entry name" value="DNA-dir_RpoC_beta_prime"/>
</dbReference>
<evidence type="ECO:0000256" key="4">
    <source>
        <dbReference type="ARBA" id="ARBA00022679"/>
    </source>
</evidence>
<dbReference type="InterPro" id="IPR034678">
    <property type="entry name" value="RNApol_RpoC1"/>
</dbReference>
<keyword evidence="6 9" id="KW-0862">Zinc</keyword>
<keyword evidence="5 9" id="KW-0548">Nucleotidyltransferase</keyword>
<accession>A0A0X8GHP5</accession>
<sequence>MIDQYKHQHLRIGSVSPEQISAWAKKILPNGETVGEVTKPFTLHYKTNKPEKDGLFCERIFGPIKSGICACGDYRVIGDKKDQTEFCEQCGVEFVDSRIRRYQMGYIKLACPVTHVWYLKRLPSYIASLLDKPLKELESLVYCDFYFARPVVKKPIFLRLRGSFEYEIQSWKYSIPIFFSTQGFDTFRNREISSGAGAIREQLVDLDLRIIMDSSLLEWTELGEEGSTDNENEWEGRKVGRRKNFLVRRMELAKHFIRTNIEPEWMVLCLLPVLPPELRPIMKIDGKRMISDINELYRRVLYRNNTLIDLLTTSRSTPEELVMCQEKMVQEAVDTLFDNGIRGQPMRDGNNKVYKSFSDIIEGKEGRFRETLLGKRVDYSGRSVIVVGPSLSLHRCGLPREIAIELFQTFLIRGLIRNHFASNIGVAKSKIREKEPIVWEILQEVMRGHPVLLNRAPTLHRLGIQAFQPILVEGRAICLHPLVCKGFNADFDGDQMAVHVPLSLEAQAEARLLMFSHTNLLSPAIGDPISVPTQDMLIGLYVLTSGNRRGICANRYNSFNCRNSQNEKLSNNNLKYMKKKEPFFCNSYDAIGAYRQKRINFDSPFWLRWRIDQCIMSSREVPIEVQYESFGTYYEIYGDYLVIRSIKKEIRWIYIRTTIGHISFYREIEEAIQGFSRAYSYGI</sequence>
<feature type="binding site" evidence="9">
    <location>
        <position position="71"/>
    </location>
    <ligand>
        <name>Zn(2+)</name>
        <dbReference type="ChEBI" id="CHEBI:29105"/>
    </ligand>
</feature>
<name>A0A0X8GHP5_VICVI</name>
<comment type="catalytic activity">
    <reaction evidence="8 9 10">
        <text>RNA(n) + a ribonucleoside 5'-triphosphate = RNA(n+1) + diphosphate</text>
        <dbReference type="Rhea" id="RHEA:21248"/>
        <dbReference type="Rhea" id="RHEA-COMP:14527"/>
        <dbReference type="Rhea" id="RHEA-COMP:17342"/>
        <dbReference type="ChEBI" id="CHEBI:33019"/>
        <dbReference type="ChEBI" id="CHEBI:61557"/>
        <dbReference type="ChEBI" id="CHEBI:140395"/>
        <dbReference type="EC" id="2.7.7.6"/>
    </reaction>
</comment>
<dbReference type="InterPro" id="IPR000722">
    <property type="entry name" value="RNA_pol_asu"/>
</dbReference>
<dbReference type="Gene3D" id="2.40.40.20">
    <property type="match status" value="1"/>
</dbReference>
<feature type="domain" description="RNA polymerase N-terminal" evidence="11">
    <location>
        <begin position="264"/>
        <end position="544"/>
    </location>
</feature>
<keyword evidence="12" id="KW-0150">Chloroplast</keyword>
<dbReference type="EC" id="2.7.7.6" evidence="9"/>
<dbReference type="Gene3D" id="1.10.274.100">
    <property type="entry name" value="RNA polymerase Rpb1, domain 3"/>
    <property type="match status" value="1"/>
</dbReference>
<feature type="binding site" evidence="9">
    <location>
        <position position="494"/>
    </location>
    <ligand>
        <name>Mg(2+)</name>
        <dbReference type="ChEBI" id="CHEBI:18420"/>
    </ligand>
</feature>
<comment type="function">
    <text evidence="1 9 10">DNA-dependent RNA polymerase catalyzes the transcription of DNA into RNA using the four ribonucleoside triphosphates as substrates.</text>
</comment>
<feature type="binding site" evidence="9">
    <location>
        <position position="90"/>
    </location>
    <ligand>
        <name>Zn(2+)</name>
        <dbReference type="ChEBI" id="CHEBI:29105"/>
    </ligand>
</feature>
<evidence type="ECO:0000256" key="1">
    <source>
        <dbReference type="ARBA" id="ARBA00004026"/>
    </source>
</evidence>
<geneLocation type="chloroplast" evidence="12"/>
<dbReference type="InterPro" id="IPR006592">
    <property type="entry name" value="RNA_pol_N"/>
</dbReference>
<dbReference type="InterPro" id="IPR042102">
    <property type="entry name" value="RNA_pol_Rpb1_3_sf"/>
</dbReference>